<dbReference type="AlphaFoldDB" id="A0A9P5THD5"/>
<accession>A0A9P5THD5</accession>
<feature type="region of interest" description="Disordered" evidence="1">
    <location>
        <begin position="155"/>
        <end position="238"/>
    </location>
</feature>
<sequence>MFAWSEEECEAIVDALLRERIRRAWGTGRFPQSVWDEVEANISRFSKAGVHRTITERFGWDDKLGADVGENNRHWEEFLRECKLMSESKYRVACRFRNRGWKLLKKMTRLLEGPLKFLLQIVRRPEHEIYRRYLTSQKSSTPSERMLHKFKFKKEEQDEDMSLFTPPPDDDNDISRAYETPEDDSQDSPEPFSKRARSDSENVLLLPPAKRRRSSPVLHDPPNVTVDGPGPSNNPVAVDTDFSVRKSRIEAIKRVQALETDLSDRCIVALIDIFETKVEAADVYLSLTRESVRKQWVNNRIGHIREQEREDLAP</sequence>
<name>A0A9P5THD5_GYMJU</name>
<dbReference type="OrthoDB" id="3050089at2759"/>
<evidence type="ECO:0008006" key="4">
    <source>
        <dbReference type="Google" id="ProtNLM"/>
    </source>
</evidence>
<evidence type="ECO:0000313" key="3">
    <source>
        <dbReference type="Proteomes" id="UP000724874"/>
    </source>
</evidence>
<proteinExistence type="predicted"/>
<comment type="caution">
    <text evidence="2">The sequence shown here is derived from an EMBL/GenBank/DDBJ whole genome shotgun (WGS) entry which is preliminary data.</text>
</comment>
<gene>
    <name evidence="2" type="ORF">CPB84DRAFT_1752048</name>
</gene>
<dbReference type="EMBL" id="JADNYJ010000165">
    <property type="protein sequence ID" value="KAF8877839.1"/>
    <property type="molecule type" value="Genomic_DNA"/>
</dbReference>
<protein>
    <recommendedName>
        <fullName evidence="4">Myb/SANT-like domain-containing protein</fullName>
    </recommendedName>
</protein>
<keyword evidence="3" id="KW-1185">Reference proteome</keyword>
<evidence type="ECO:0000313" key="2">
    <source>
        <dbReference type="EMBL" id="KAF8877839.1"/>
    </source>
</evidence>
<reference evidence="2" key="1">
    <citation type="submission" date="2020-11" db="EMBL/GenBank/DDBJ databases">
        <authorList>
            <consortium name="DOE Joint Genome Institute"/>
            <person name="Ahrendt S."/>
            <person name="Riley R."/>
            <person name="Andreopoulos W."/>
            <person name="LaButti K."/>
            <person name="Pangilinan J."/>
            <person name="Ruiz-duenas F.J."/>
            <person name="Barrasa J.M."/>
            <person name="Sanchez-Garcia M."/>
            <person name="Camarero S."/>
            <person name="Miyauchi S."/>
            <person name="Serrano A."/>
            <person name="Linde D."/>
            <person name="Babiker R."/>
            <person name="Drula E."/>
            <person name="Ayuso-Fernandez I."/>
            <person name="Pacheco R."/>
            <person name="Padilla G."/>
            <person name="Ferreira P."/>
            <person name="Barriuso J."/>
            <person name="Kellner H."/>
            <person name="Castanera R."/>
            <person name="Alfaro M."/>
            <person name="Ramirez L."/>
            <person name="Pisabarro A.G."/>
            <person name="Kuo A."/>
            <person name="Tritt A."/>
            <person name="Lipzen A."/>
            <person name="He G."/>
            <person name="Yan M."/>
            <person name="Ng V."/>
            <person name="Cullen D."/>
            <person name="Martin F."/>
            <person name="Rosso M.-N."/>
            <person name="Henrissat B."/>
            <person name="Hibbett D."/>
            <person name="Martinez A.T."/>
            <person name="Grigoriev I.V."/>
        </authorList>
    </citation>
    <scope>NUCLEOTIDE SEQUENCE</scope>
    <source>
        <strain evidence="2">AH 44721</strain>
    </source>
</reference>
<organism evidence="2 3">
    <name type="scientific">Gymnopilus junonius</name>
    <name type="common">Spectacular rustgill mushroom</name>
    <name type="synonym">Gymnopilus spectabilis subsp. junonius</name>
    <dbReference type="NCBI Taxonomy" id="109634"/>
    <lineage>
        <taxon>Eukaryota</taxon>
        <taxon>Fungi</taxon>
        <taxon>Dikarya</taxon>
        <taxon>Basidiomycota</taxon>
        <taxon>Agaricomycotina</taxon>
        <taxon>Agaricomycetes</taxon>
        <taxon>Agaricomycetidae</taxon>
        <taxon>Agaricales</taxon>
        <taxon>Agaricineae</taxon>
        <taxon>Hymenogastraceae</taxon>
        <taxon>Gymnopilus</taxon>
    </lineage>
</organism>
<dbReference type="Proteomes" id="UP000724874">
    <property type="component" value="Unassembled WGS sequence"/>
</dbReference>
<evidence type="ECO:0000256" key="1">
    <source>
        <dbReference type="SAM" id="MobiDB-lite"/>
    </source>
</evidence>